<dbReference type="Proteomes" id="UP000266272">
    <property type="component" value="Unassembled WGS sequence"/>
</dbReference>
<dbReference type="Gene3D" id="1.20.58.340">
    <property type="entry name" value="Magnesium transport protein CorA, transmembrane region"/>
    <property type="match status" value="1"/>
</dbReference>
<keyword evidence="1" id="KW-1133">Transmembrane helix</keyword>
<sequence>MEEIYRKLSSVNLWQGLEYSNETSFDVMEAWLSHKSGKPKISINRRVVHFKELDSWLAEESKDDGDEKQILVLRLALIGCDLASKKLKLSKDVLDTLLDEFNLELAYTYSQSCITNVSAIPFKGCQTYSFCYMPKLVAIWAQQCFEPKDLTDRAYLTQGLIFVKESNKEDLSEFLCSPWNALLYYNPMFPAFILSIILSMQIHHEEAHIKLRIREAEERTGQDRAKLHKMEEATTESYIKLAAKMDRHAVKLASVSRKSKMAEKTLNFILNNMLEQNSLITAVPIISSSAKGRELLRSHVLLLQDRLAMQAVDIEFTLKRVQLQINTYLLLTFGKLAGIISRDDVKANLDLAESQHRDSLSMKTLAIVTMLFLPGSFISALFSTSMFDWDSVDPSSNSIAVRTMPQFGLYWAITIPLTVVTFLLYFFWLRMMKQRRDHKKHTSNQLSAEEKGETDKYRLANTRKDTSFTKKSALSFGSF</sequence>
<accession>A0A395NQT3</accession>
<comment type="caution">
    <text evidence="2">The sequence shown here is derived from an EMBL/GenBank/DDBJ whole genome shotgun (WGS) entry which is preliminary data.</text>
</comment>
<evidence type="ECO:0000313" key="2">
    <source>
        <dbReference type="EMBL" id="RFU78450.1"/>
    </source>
</evidence>
<organism evidence="2 3">
    <name type="scientific">Trichoderma arundinaceum</name>
    <dbReference type="NCBI Taxonomy" id="490622"/>
    <lineage>
        <taxon>Eukaryota</taxon>
        <taxon>Fungi</taxon>
        <taxon>Dikarya</taxon>
        <taxon>Ascomycota</taxon>
        <taxon>Pezizomycotina</taxon>
        <taxon>Sordariomycetes</taxon>
        <taxon>Hypocreomycetidae</taxon>
        <taxon>Hypocreales</taxon>
        <taxon>Hypocreaceae</taxon>
        <taxon>Trichoderma</taxon>
    </lineage>
</organism>
<dbReference type="OrthoDB" id="3642468at2759"/>
<name>A0A395NQT3_TRIAR</name>
<evidence type="ECO:0000256" key="1">
    <source>
        <dbReference type="SAM" id="Phobius"/>
    </source>
</evidence>
<protein>
    <submittedName>
        <fullName evidence="2">Uncharacterized protein</fullName>
    </submittedName>
</protein>
<dbReference type="STRING" id="490622.A0A395NQT3"/>
<gene>
    <name evidence="2" type="ORF">TARUN_3798</name>
</gene>
<feature type="transmembrane region" description="Helical" evidence="1">
    <location>
        <begin position="407"/>
        <end position="429"/>
    </location>
</feature>
<keyword evidence="3" id="KW-1185">Reference proteome</keyword>
<dbReference type="EMBL" id="PXOA01000211">
    <property type="protein sequence ID" value="RFU78450.1"/>
    <property type="molecule type" value="Genomic_DNA"/>
</dbReference>
<dbReference type="AlphaFoldDB" id="A0A395NQT3"/>
<keyword evidence="1" id="KW-0472">Membrane</keyword>
<keyword evidence="1" id="KW-0812">Transmembrane</keyword>
<evidence type="ECO:0000313" key="3">
    <source>
        <dbReference type="Proteomes" id="UP000266272"/>
    </source>
</evidence>
<reference evidence="2 3" key="1">
    <citation type="journal article" date="2018" name="PLoS Pathog.">
        <title>Evolution of structural diversity of trichothecenes, a family of toxins produced by plant pathogenic and entomopathogenic fungi.</title>
        <authorList>
            <person name="Proctor R.H."/>
            <person name="McCormick S.P."/>
            <person name="Kim H.S."/>
            <person name="Cardoza R.E."/>
            <person name="Stanley A.M."/>
            <person name="Lindo L."/>
            <person name="Kelly A."/>
            <person name="Brown D.W."/>
            <person name="Lee T."/>
            <person name="Vaughan M.M."/>
            <person name="Alexander N.J."/>
            <person name="Busman M."/>
            <person name="Gutierrez S."/>
        </authorList>
    </citation>
    <scope>NUCLEOTIDE SEQUENCE [LARGE SCALE GENOMIC DNA]</scope>
    <source>
        <strain evidence="2 3">IBT 40837</strain>
    </source>
</reference>
<feature type="transmembrane region" description="Helical" evidence="1">
    <location>
        <begin position="365"/>
        <end position="387"/>
    </location>
</feature>
<proteinExistence type="predicted"/>